<dbReference type="InterPro" id="IPR043504">
    <property type="entry name" value="Peptidase_S1_PA_chymotrypsin"/>
</dbReference>
<dbReference type="SUPFAM" id="SSF50494">
    <property type="entry name" value="Trypsin-like serine proteases"/>
    <property type="match status" value="1"/>
</dbReference>
<evidence type="ECO:0000259" key="1">
    <source>
        <dbReference type="Pfam" id="PF00089"/>
    </source>
</evidence>
<organism evidence="2 3">
    <name type="scientific">Nephila pilipes</name>
    <name type="common">Giant wood spider</name>
    <name type="synonym">Nephila maculata</name>
    <dbReference type="NCBI Taxonomy" id="299642"/>
    <lineage>
        <taxon>Eukaryota</taxon>
        <taxon>Metazoa</taxon>
        <taxon>Ecdysozoa</taxon>
        <taxon>Arthropoda</taxon>
        <taxon>Chelicerata</taxon>
        <taxon>Arachnida</taxon>
        <taxon>Araneae</taxon>
        <taxon>Araneomorphae</taxon>
        <taxon>Entelegynae</taxon>
        <taxon>Araneoidea</taxon>
        <taxon>Nephilidae</taxon>
        <taxon>Nephila</taxon>
    </lineage>
</organism>
<dbReference type="AlphaFoldDB" id="A0A8X6UD68"/>
<dbReference type="EMBL" id="BMAW01075753">
    <property type="protein sequence ID" value="GFT98346.1"/>
    <property type="molecule type" value="Genomic_DNA"/>
</dbReference>
<dbReference type="OrthoDB" id="6426413at2759"/>
<dbReference type="InterPro" id="IPR001254">
    <property type="entry name" value="Trypsin_dom"/>
</dbReference>
<dbReference type="InterPro" id="IPR009003">
    <property type="entry name" value="Peptidase_S1_PA"/>
</dbReference>
<accession>A0A8X6UD68</accession>
<dbReference type="GO" id="GO:0006508">
    <property type="term" value="P:proteolysis"/>
    <property type="evidence" value="ECO:0007669"/>
    <property type="project" value="InterPro"/>
</dbReference>
<comment type="caution">
    <text evidence="2">The sequence shown here is derived from an EMBL/GenBank/DDBJ whole genome shotgun (WGS) entry which is preliminary data.</text>
</comment>
<protein>
    <submittedName>
        <fullName evidence="2">Tryptase beta-2</fullName>
    </submittedName>
</protein>
<reference evidence="2" key="1">
    <citation type="submission" date="2020-08" db="EMBL/GenBank/DDBJ databases">
        <title>Multicomponent nature underlies the extraordinary mechanical properties of spider dragline silk.</title>
        <authorList>
            <person name="Kono N."/>
            <person name="Nakamura H."/>
            <person name="Mori M."/>
            <person name="Yoshida Y."/>
            <person name="Ohtoshi R."/>
            <person name="Malay A.D."/>
            <person name="Moran D.A.P."/>
            <person name="Tomita M."/>
            <person name="Numata K."/>
            <person name="Arakawa K."/>
        </authorList>
    </citation>
    <scope>NUCLEOTIDE SEQUENCE</scope>
</reference>
<dbReference type="Proteomes" id="UP000887013">
    <property type="component" value="Unassembled WGS sequence"/>
</dbReference>
<dbReference type="PANTHER" id="PTHR24260">
    <property type="match status" value="1"/>
</dbReference>
<name>A0A8X6UD68_NEPPI</name>
<evidence type="ECO:0000313" key="2">
    <source>
        <dbReference type="EMBL" id="GFT98346.1"/>
    </source>
</evidence>
<dbReference type="InterPro" id="IPR051333">
    <property type="entry name" value="CLIP_Serine_Protease"/>
</dbReference>
<dbReference type="GO" id="GO:0004252">
    <property type="term" value="F:serine-type endopeptidase activity"/>
    <property type="evidence" value="ECO:0007669"/>
    <property type="project" value="InterPro"/>
</dbReference>
<gene>
    <name evidence="2" type="primary">NCL1_28195</name>
    <name evidence="2" type="ORF">NPIL_487171</name>
</gene>
<evidence type="ECO:0000313" key="3">
    <source>
        <dbReference type="Proteomes" id="UP000887013"/>
    </source>
</evidence>
<dbReference type="Gene3D" id="2.40.10.10">
    <property type="entry name" value="Trypsin-like serine proteases"/>
    <property type="match status" value="1"/>
</dbReference>
<proteinExistence type="predicted"/>
<feature type="non-terminal residue" evidence="2">
    <location>
        <position position="103"/>
    </location>
</feature>
<keyword evidence="3" id="KW-1185">Reference proteome</keyword>
<sequence>GPQLLREGVMKEVPVENCLRNYLPNETKYQYQCAVGTAETSCSGDSGSPNFIKIKNNFYILGIVSHGLQWSCISTFPVVFTKVLYFLKWIKEYVNDLPEPLST</sequence>
<dbReference type="Pfam" id="PF00089">
    <property type="entry name" value="Trypsin"/>
    <property type="match status" value="1"/>
</dbReference>
<feature type="domain" description="Peptidase S1" evidence="1">
    <location>
        <begin position="2"/>
        <end position="90"/>
    </location>
</feature>
<dbReference type="PANTHER" id="PTHR24260:SF136">
    <property type="entry name" value="GH08193P-RELATED"/>
    <property type="match status" value="1"/>
</dbReference>